<proteinExistence type="predicted"/>
<comment type="caution">
    <text evidence="1">The sequence shown here is derived from an EMBL/GenBank/DDBJ whole genome shotgun (WGS) entry which is preliminary data.</text>
</comment>
<dbReference type="RefSeq" id="WP_344811159.1">
    <property type="nucleotide sequence ID" value="NZ_BAAAYX010000002.1"/>
</dbReference>
<accession>A0ABP7CWU0</accession>
<organism evidence="1 2">
    <name type="scientific">Microlunatus aurantiacus</name>
    <dbReference type="NCBI Taxonomy" id="446786"/>
    <lineage>
        <taxon>Bacteria</taxon>
        <taxon>Bacillati</taxon>
        <taxon>Actinomycetota</taxon>
        <taxon>Actinomycetes</taxon>
        <taxon>Propionibacteriales</taxon>
        <taxon>Propionibacteriaceae</taxon>
        <taxon>Microlunatus</taxon>
    </lineage>
</organism>
<keyword evidence="2" id="KW-1185">Reference proteome</keyword>
<name>A0ABP7CWU0_9ACTN</name>
<reference evidence="2" key="1">
    <citation type="journal article" date="2019" name="Int. J. Syst. Evol. Microbiol.">
        <title>The Global Catalogue of Microorganisms (GCM) 10K type strain sequencing project: providing services to taxonomists for standard genome sequencing and annotation.</title>
        <authorList>
            <consortium name="The Broad Institute Genomics Platform"/>
            <consortium name="The Broad Institute Genome Sequencing Center for Infectious Disease"/>
            <person name="Wu L."/>
            <person name="Ma J."/>
        </authorList>
    </citation>
    <scope>NUCLEOTIDE SEQUENCE [LARGE SCALE GENOMIC DNA]</scope>
    <source>
        <strain evidence="2">JCM 16548</strain>
    </source>
</reference>
<gene>
    <name evidence="1" type="ORF">GCM10022204_09950</name>
</gene>
<protein>
    <submittedName>
        <fullName evidence="1">Uncharacterized protein</fullName>
    </submittedName>
</protein>
<evidence type="ECO:0000313" key="1">
    <source>
        <dbReference type="EMBL" id="GAA3696028.1"/>
    </source>
</evidence>
<sequence length="61" mass="6418">MADLDLVTGWGADRVIDHATTDLTRDDQAYGVVPGRAVLTASPVPENCGDHRIAEAEAAGR</sequence>
<evidence type="ECO:0000313" key="2">
    <source>
        <dbReference type="Proteomes" id="UP001500051"/>
    </source>
</evidence>
<dbReference type="EMBL" id="BAAAYX010000002">
    <property type="protein sequence ID" value="GAA3696028.1"/>
    <property type="molecule type" value="Genomic_DNA"/>
</dbReference>
<dbReference type="Proteomes" id="UP001500051">
    <property type="component" value="Unassembled WGS sequence"/>
</dbReference>